<evidence type="ECO:0000313" key="3">
    <source>
        <dbReference type="Proteomes" id="UP000602759"/>
    </source>
</evidence>
<feature type="chain" id="PRO_5046225974" description="DUF1735 domain-containing protein" evidence="1">
    <location>
        <begin position="17"/>
        <end position="137"/>
    </location>
</feature>
<comment type="caution">
    <text evidence="2">The sequence shown here is derived from an EMBL/GenBank/DDBJ whole genome shotgun (WGS) entry which is preliminary data.</text>
</comment>
<name>A0ABR7YP50_9SPHI</name>
<keyword evidence="3" id="KW-1185">Reference proteome</keyword>
<evidence type="ECO:0000313" key="2">
    <source>
        <dbReference type="EMBL" id="MBD1433006.1"/>
    </source>
</evidence>
<reference evidence="2 3" key="1">
    <citation type="submission" date="2020-08" db="EMBL/GenBank/DDBJ databases">
        <title>Sphingobacterium sp. DN00404 isolated from aquaculture water.</title>
        <authorList>
            <person name="Zhang M."/>
        </authorList>
    </citation>
    <scope>NUCLEOTIDE SEQUENCE [LARGE SCALE GENOMIC DNA]</scope>
    <source>
        <strain evidence="2 3">DN00404</strain>
    </source>
</reference>
<evidence type="ECO:0000256" key="1">
    <source>
        <dbReference type="SAM" id="SignalP"/>
    </source>
</evidence>
<dbReference type="EMBL" id="JACOIK010000005">
    <property type="protein sequence ID" value="MBD1433006.1"/>
    <property type="molecule type" value="Genomic_DNA"/>
</dbReference>
<dbReference type="Proteomes" id="UP000602759">
    <property type="component" value="Unassembled WGS sequence"/>
</dbReference>
<sequence length="137" mass="15421">MKRFLLAFLIGTAALAATSSCTKEYYDVVPSITMVYERTANQWGVDDFDTDYVDLDVPELRDYYVNQGIINVAISFDNEKTYFAVPTTLDGVAYSYDYTTGSVRLYAQDPILEDGVSVPIPEHLFIKISLTEADFVQ</sequence>
<organism evidence="2 3">
    <name type="scientific">Sphingobacterium micropteri</name>
    <dbReference type="NCBI Taxonomy" id="2763501"/>
    <lineage>
        <taxon>Bacteria</taxon>
        <taxon>Pseudomonadati</taxon>
        <taxon>Bacteroidota</taxon>
        <taxon>Sphingobacteriia</taxon>
        <taxon>Sphingobacteriales</taxon>
        <taxon>Sphingobacteriaceae</taxon>
        <taxon>Sphingobacterium</taxon>
    </lineage>
</organism>
<protein>
    <recommendedName>
        <fullName evidence="4">DUF1735 domain-containing protein</fullName>
    </recommendedName>
</protein>
<feature type="signal peptide" evidence="1">
    <location>
        <begin position="1"/>
        <end position="16"/>
    </location>
</feature>
<dbReference type="PROSITE" id="PS51257">
    <property type="entry name" value="PROKAR_LIPOPROTEIN"/>
    <property type="match status" value="1"/>
</dbReference>
<evidence type="ECO:0008006" key="4">
    <source>
        <dbReference type="Google" id="ProtNLM"/>
    </source>
</evidence>
<gene>
    <name evidence="2" type="ORF">H8B06_09235</name>
</gene>
<accession>A0ABR7YP50</accession>
<keyword evidence="1" id="KW-0732">Signal</keyword>
<proteinExistence type="predicted"/>
<dbReference type="RefSeq" id="WP_190993977.1">
    <property type="nucleotide sequence ID" value="NZ_JACOIK010000005.1"/>
</dbReference>